<evidence type="ECO:0000256" key="4">
    <source>
        <dbReference type="ARBA" id="ARBA00022989"/>
    </source>
</evidence>
<gene>
    <name evidence="8" type="ordered locus">Bpet3583</name>
</gene>
<feature type="transmembrane region" description="Helical" evidence="6">
    <location>
        <begin position="90"/>
        <end position="108"/>
    </location>
</feature>
<dbReference type="AlphaFoldDB" id="A9HZB1"/>
<organism evidence="8 9">
    <name type="scientific">Bordetella petrii (strain ATCC BAA-461 / DSM 12804 / CCUG 43448 / CIP 107267 / Se-1111R)</name>
    <dbReference type="NCBI Taxonomy" id="340100"/>
    <lineage>
        <taxon>Bacteria</taxon>
        <taxon>Pseudomonadati</taxon>
        <taxon>Pseudomonadota</taxon>
        <taxon>Betaproteobacteria</taxon>
        <taxon>Burkholderiales</taxon>
        <taxon>Alcaligenaceae</taxon>
        <taxon>Bordetella</taxon>
    </lineage>
</organism>
<dbReference type="PROSITE" id="PS50850">
    <property type="entry name" value="MFS"/>
    <property type="match status" value="1"/>
</dbReference>
<dbReference type="Gene3D" id="1.20.1250.20">
    <property type="entry name" value="MFS general substrate transporter like domains"/>
    <property type="match status" value="2"/>
</dbReference>
<dbReference type="PANTHER" id="PTHR42718:SF9">
    <property type="entry name" value="MAJOR FACILITATOR SUPERFAMILY MULTIDRUG TRANSPORTER MFSC"/>
    <property type="match status" value="1"/>
</dbReference>
<reference evidence="8 9" key="1">
    <citation type="journal article" date="2008" name="BMC Genomics">
        <title>The missing link: Bordetella petrii is endowed with both the metabolic versatility of environmental bacteria and virulence traits of pathogenic Bordetellae.</title>
        <authorList>
            <person name="Gross R."/>
            <person name="Guzman C.A."/>
            <person name="Sebaihia M."/>
            <person name="Martins Dos Santos V.A."/>
            <person name="Pieper D.H."/>
            <person name="Koebnik R."/>
            <person name="Lechner M."/>
            <person name="Bartels D."/>
            <person name="Buhrmester J."/>
            <person name="Choudhuri J.V."/>
            <person name="Ebensen T."/>
            <person name="Gaigalat L."/>
            <person name="Herrmann S."/>
            <person name="Khachane A.N."/>
            <person name="Larisch C."/>
            <person name="Link S."/>
            <person name="Linke B."/>
            <person name="Meyer F."/>
            <person name="Mormann S."/>
            <person name="Nakunst D."/>
            <person name="Rueckert C."/>
            <person name="Schneiker-Bekel S."/>
            <person name="Schulze K."/>
            <person name="Vorhoelter F.J."/>
            <person name="Yevsa T."/>
            <person name="Engle J.T."/>
            <person name="Goldman W.E."/>
            <person name="Puehler A."/>
            <person name="Goebel U.B."/>
            <person name="Goesmann A."/>
            <person name="Bloecker H."/>
            <person name="Kaiser O."/>
            <person name="Martinez-Arias R."/>
        </authorList>
    </citation>
    <scope>NUCLEOTIDE SEQUENCE [LARGE SCALE GENOMIC DNA]</scope>
    <source>
        <strain evidence="9">ATCC BAA-461 / DSM 12804 / CCUG 43448 / CIP 107267 / Se-1111R</strain>
    </source>
</reference>
<keyword evidence="9" id="KW-1185">Reference proteome</keyword>
<feature type="transmembrane region" description="Helical" evidence="6">
    <location>
        <begin position="61"/>
        <end position="83"/>
    </location>
</feature>
<keyword evidence="2" id="KW-0813">Transport</keyword>
<evidence type="ECO:0000256" key="1">
    <source>
        <dbReference type="ARBA" id="ARBA00004141"/>
    </source>
</evidence>
<dbReference type="KEGG" id="bpt:Bpet3583"/>
<dbReference type="GO" id="GO:0016020">
    <property type="term" value="C:membrane"/>
    <property type="evidence" value="ECO:0007669"/>
    <property type="project" value="UniProtKB-SubCell"/>
</dbReference>
<feature type="transmembrane region" description="Helical" evidence="6">
    <location>
        <begin position="347"/>
        <end position="365"/>
    </location>
</feature>
<comment type="subcellular location">
    <subcellularLocation>
        <location evidence="1">Membrane</location>
        <topology evidence="1">Multi-pass membrane protein</topology>
    </subcellularLocation>
</comment>
<evidence type="ECO:0000313" key="8">
    <source>
        <dbReference type="EMBL" id="CAP43926.1"/>
    </source>
</evidence>
<keyword evidence="4 6" id="KW-1133">Transmembrane helix</keyword>
<evidence type="ECO:0000313" key="9">
    <source>
        <dbReference type="Proteomes" id="UP000001225"/>
    </source>
</evidence>
<feature type="transmembrane region" description="Helical" evidence="6">
    <location>
        <begin position="120"/>
        <end position="140"/>
    </location>
</feature>
<dbReference type="PANTHER" id="PTHR42718">
    <property type="entry name" value="MAJOR FACILITATOR SUPERFAMILY MULTIDRUG TRANSPORTER MFSC"/>
    <property type="match status" value="1"/>
</dbReference>
<protein>
    <submittedName>
        <fullName evidence="8">Probable MFS transporter</fullName>
    </submittedName>
</protein>
<dbReference type="InterPro" id="IPR036259">
    <property type="entry name" value="MFS_trans_sf"/>
</dbReference>
<dbReference type="InterPro" id="IPR011701">
    <property type="entry name" value="MFS"/>
</dbReference>
<dbReference type="InterPro" id="IPR020846">
    <property type="entry name" value="MFS_dom"/>
</dbReference>
<dbReference type="SUPFAM" id="SSF103473">
    <property type="entry name" value="MFS general substrate transporter"/>
    <property type="match status" value="1"/>
</dbReference>
<feature type="transmembrane region" description="Helical" evidence="6">
    <location>
        <begin position="180"/>
        <end position="200"/>
    </location>
</feature>
<feature type="transmembrane region" description="Helical" evidence="6">
    <location>
        <begin position="147"/>
        <end position="168"/>
    </location>
</feature>
<feature type="transmembrane region" description="Helical" evidence="6">
    <location>
        <begin position="212"/>
        <end position="231"/>
    </location>
</feature>
<dbReference type="STRING" id="94624.Bpet3583"/>
<evidence type="ECO:0000256" key="5">
    <source>
        <dbReference type="ARBA" id="ARBA00023136"/>
    </source>
</evidence>
<keyword evidence="3 6" id="KW-0812">Transmembrane</keyword>
<dbReference type="EMBL" id="AM902716">
    <property type="protein sequence ID" value="CAP43926.1"/>
    <property type="molecule type" value="Genomic_DNA"/>
</dbReference>
<evidence type="ECO:0000256" key="6">
    <source>
        <dbReference type="SAM" id="Phobius"/>
    </source>
</evidence>
<feature type="transmembrane region" description="Helical" evidence="6">
    <location>
        <begin position="320"/>
        <end position="340"/>
    </location>
</feature>
<feature type="transmembrane region" description="Helical" evidence="6">
    <location>
        <begin position="385"/>
        <end position="403"/>
    </location>
</feature>
<evidence type="ECO:0000256" key="3">
    <source>
        <dbReference type="ARBA" id="ARBA00022692"/>
    </source>
</evidence>
<proteinExistence type="predicted"/>
<name>A9HZB1_BORPD</name>
<accession>A9HZB1</accession>
<dbReference type="GO" id="GO:0022857">
    <property type="term" value="F:transmembrane transporter activity"/>
    <property type="evidence" value="ECO:0007669"/>
    <property type="project" value="InterPro"/>
</dbReference>
<evidence type="ECO:0000259" key="7">
    <source>
        <dbReference type="PROSITE" id="PS50850"/>
    </source>
</evidence>
<feature type="transmembrane region" description="Helical" evidence="6">
    <location>
        <begin position="237"/>
        <end position="261"/>
    </location>
</feature>
<keyword evidence="5 6" id="KW-0472">Membrane</keyword>
<feature type="transmembrane region" description="Helical" evidence="6">
    <location>
        <begin position="475"/>
        <end position="493"/>
    </location>
</feature>
<evidence type="ECO:0000256" key="2">
    <source>
        <dbReference type="ARBA" id="ARBA00022448"/>
    </source>
</evidence>
<dbReference type="Pfam" id="PF07690">
    <property type="entry name" value="MFS_1"/>
    <property type="match status" value="1"/>
</dbReference>
<sequence>MNASTAAPAAGHAQPALDARLAAGLLGIFIAAMAAGINNRVGALALADIRGAGGFGLDDASWITTAYTAGELIAMPLAPWFAVTLSLRRFHLQMLAAGAAIAGVLPFVHDLRLLLLLRGLQGVASGALIPLLMMAALRFFPPSIRLFALALYSMTATFAPNVSTWLTGLWTDQLVDLRMVYWQIVPINLLAGLLVAWGIPQDRPLPERFRHANWLGMAFGGAGLLLLAIGIEQGNRLEWFTSPLVCTSLSAGSLLLAFYLFTEWHHPTPFIKLQLLKRRNLWLGFSLFLCLLVIFLSGSLLPATLLGHAWHYRALQSAPIGLMIGLPQLVVAPAVAMLLYQKWVDARAVMAAGMAITAAACLLGAQVTNQWMWPEFALAQGLQAVGQPMAIVAMLFLATSMVAPQEGPYVSGIVNLLRALGAPLGSALISRVIELRTRFHGEMLLDHAALAHAAPPADLAARIAGESAILSIADAYLLLALLALALIPLTYFFQFMPSPRAAASPAR</sequence>
<dbReference type="Proteomes" id="UP000001225">
    <property type="component" value="Chromosome"/>
</dbReference>
<feature type="transmembrane region" description="Helical" evidence="6">
    <location>
        <begin position="281"/>
        <end position="300"/>
    </location>
</feature>
<feature type="domain" description="Major facilitator superfamily (MFS) profile" evidence="7">
    <location>
        <begin position="20"/>
        <end position="500"/>
    </location>
</feature>
<feature type="transmembrane region" description="Helical" evidence="6">
    <location>
        <begin position="21"/>
        <end position="41"/>
    </location>
</feature>
<dbReference type="eggNOG" id="COG2814">
    <property type="taxonomic scope" value="Bacteria"/>
</dbReference>